<keyword evidence="1" id="KW-0175">Coiled coil</keyword>
<dbReference type="EMBL" id="CAOQHR010000009">
    <property type="protein sequence ID" value="CAI6339835.1"/>
    <property type="molecule type" value="Genomic_DNA"/>
</dbReference>
<feature type="compositionally biased region" description="Basic and acidic residues" evidence="2">
    <location>
        <begin position="58"/>
        <end position="77"/>
    </location>
</feature>
<dbReference type="Proteomes" id="UP001152607">
    <property type="component" value="Unassembled WGS sequence"/>
</dbReference>
<accession>A0A9W4UPQ1</accession>
<reference evidence="3" key="1">
    <citation type="submission" date="2023-01" db="EMBL/GenBank/DDBJ databases">
        <authorList>
            <person name="Van Ghelder C."/>
            <person name="Rancurel C."/>
        </authorList>
    </citation>
    <scope>NUCLEOTIDE SEQUENCE</scope>
    <source>
        <strain evidence="3">CNCM I-4278</strain>
    </source>
</reference>
<name>A0A9W4UPQ1_9PLEO</name>
<proteinExistence type="predicted"/>
<dbReference type="AlphaFoldDB" id="A0A9W4UPQ1"/>
<gene>
    <name evidence="3" type="ORF">PDIGIT_LOCUS12999</name>
</gene>
<protein>
    <submittedName>
        <fullName evidence="3">Uncharacterized protein</fullName>
    </submittedName>
</protein>
<feature type="coiled-coil region" evidence="1">
    <location>
        <begin position="257"/>
        <end position="299"/>
    </location>
</feature>
<feature type="region of interest" description="Disordered" evidence="2">
    <location>
        <begin position="15"/>
        <end position="121"/>
    </location>
</feature>
<dbReference type="OrthoDB" id="309640at2759"/>
<evidence type="ECO:0000256" key="2">
    <source>
        <dbReference type="SAM" id="MobiDB-lite"/>
    </source>
</evidence>
<evidence type="ECO:0000313" key="3">
    <source>
        <dbReference type="EMBL" id="CAI6339835.1"/>
    </source>
</evidence>
<feature type="region of interest" description="Disordered" evidence="2">
    <location>
        <begin position="204"/>
        <end position="242"/>
    </location>
</feature>
<keyword evidence="4" id="KW-1185">Reference proteome</keyword>
<sequence>MSWFNVARIFRELITGENDPPSPPPVIRRKRKAEDKSYNEDDYDVSDDGKPKRMKRYRQLDYQRQDLFRHARDRDGGDGEEQEALYRSDTPPSRRRTRSMTSGPARRPPQPQSSKRHGTSARIITKNKEKLKQHDELLDDAERALLLFKDLQEVLLRSKDNLERIPRGDPEHAAIWLENLLYQLNATKDDLDGYHKATKLNNKQLHQQLDSKQGLSKSLSKPYEPQEPTPTPSSKPTVSGSKQRELENLAQAAMMMARQKEADNKAARAEAVRVEAAKAETARAEKEKLEKAAQSINFQDAGVSTNMWKDMSGSMLQARNHLRMAAEDPDYTYSDVELVSELDYLRKLMESFTAEYCAHGCKAGDMTERLRKAFLNMTPETTRIYCNVASGGPGGPGGWHQFFQDKEKMQAFALAVIGNVVVEQVLHHVAFGADEKLLDKLKGVQSRLRNHDGFVRNQATAEALLENLKNGEDSEDETVDKAHSMELTTHFQEHPLLEHAHGPAHRILHRSSLQRTTLRPQ</sequence>
<evidence type="ECO:0000313" key="4">
    <source>
        <dbReference type="Proteomes" id="UP001152607"/>
    </source>
</evidence>
<feature type="compositionally biased region" description="Polar residues" evidence="2">
    <location>
        <begin position="204"/>
        <end position="219"/>
    </location>
</feature>
<comment type="caution">
    <text evidence="3">The sequence shown here is derived from an EMBL/GenBank/DDBJ whole genome shotgun (WGS) entry which is preliminary data.</text>
</comment>
<evidence type="ECO:0000256" key="1">
    <source>
        <dbReference type="SAM" id="Coils"/>
    </source>
</evidence>
<organism evidence="3 4">
    <name type="scientific">Periconia digitata</name>
    <dbReference type="NCBI Taxonomy" id="1303443"/>
    <lineage>
        <taxon>Eukaryota</taxon>
        <taxon>Fungi</taxon>
        <taxon>Dikarya</taxon>
        <taxon>Ascomycota</taxon>
        <taxon>Pezizomycotina</taxon>
        <taxon>Dothideomycetes</taxon>
        <taxon>Pleosporomycetidae</taxon>
        <taxon>Pleosporales</taxon>
        <taxon>Massarineae</taxon>
        <taxon>Periconiaceae</taxon>
        <taxon>Periconia</taxon>
    </lineage>
</organism>